<dbReference type="AlphaFoldDB" id="A0A504ZE37"/>
<sequence length="223" mass="25299">MSRCQKRKRSLLAKKLEKHTRNPEETENRTCVNNLSPWPLSTEQHKVLKKGLNLNVKESQTKEYLAELEDALKSSVFRVEGYVKLDEQFATYKVGYENRFTTEFNQLQSDLCDYISLALKNTEFATRSWSIGCALSGVSPVPFIANVKIKLSNRCTKDQHSAARQVLKDALVVETVTNSTGRFSFAKPINVIDSTVSRRITTVTLVVTLLTVLHALDCLTYMF</sequence>
<comment type="caution">
    <text evidence="1">The sequence shown here is derived from an EMBL/GenBank/DDBJ whole genome shotgun (WGS) entry which is preliminary data.</text>
</comment>
<proteinExistence type="predicted"/>
<name>A0A504ZE37_FASGI</name>
<evidence type="ECO:0000313" key="1">
    <source>
        <dbReference type="EMBL" id="TPP67570.1"/>
    </source>
</evidence>
<dbReference type="Proteomes" id="UP000316759">
    <property type="component" value="Unassembled WGS sequence"/>
</dbReference>
<protein>
    <submittedName>
        <fullName evidence="1">Uncharacterized protein</fullName>
    </submittedName>
</protein>
<gene>
    <name evidence="1" type="ORF">FGIG_05731</name>
</gene>
<reference evidence="1 2" key="1">
    <citation type="submission" date="2019-04" db="EMBL/GenBank/DDBJ databases">
        <title>Annotation for the trematode Fasciola gigantica.</title>
        <authorList>
            <person name="Choi Y.-J."/>
        </authorList>
    </citation>
    <scope>NUCLEOTIDE SEQUENCE [LARGE SCALE GENOMIC DNA]</scope>
    <source>
        <strain evidence="1">Uganda_cow_1</strain>
    </source>
</reference>
<evidence type="ECO:0000313" key="2">
    <source>
        <dbReference type="Proteomes" id="UP000316759"/>
    </source>
</evidence>
<dbReference type="EMBL" id="SUNJ01000538">
    <property type="protein sequence ID" value="TPP67570.1"/>
    <property type="molecule type" value="Genomic_DNA"/>
</dbReference>
<keyword evidence="2" id="KW-1185">Reference proteome</keyword>
<accession>A0A504ZE37</accession>
<organism evidence="1 2">
    <name type="scientific">Fasciola gigantica</name>
    <name type="common">Giant liver fluke</name>
    <dbReference type="NCBI Taxonomy" id="46835"/>
    <lineage>
        <taxon>Eukaryota</taxon>
        <taxon>Metazoa</taxon>
        <taxon>Spiralia</taxon>
        <taxon>Lophotrochozoa</taxon>
        <taxon>Platyhelminthes</taxon>
        <taxon>Trematoda</taxon>
        <taxon>Digenea</taxon>
        <taxon>Plagiorchiida</taxon>
        <taxon>Echinostomata</taxon>
        <taxon>Echinostomatoidea</taxon>
        <taxon>Fasciolidae</taxon>
        <taxon>Fasciola</taxon>
    </lineage>
</organism>